<keyword evidence="4 7" id="KW-0812">Transmembrane</keyword>
<feature type="transmembrane region" description="Helical" evidence="7">
    <location>
        <begin position="507"/>
        <end position="525"/>
    </location>
</feature>
<dbReference type="InterPro" id="IPR052923">
    <property type="entry name" value="UPF0718"/>
</dbReference>
<feature type="transmembrane region" description="Helical" evidence="7">
    <location>
        <begin position="231"/>
        <end position="255"/>
    </location>
</feature>
<protein>
    <submittedName>
        <fullName evidence="9">Permease</fullName>
    </submittedName>
</protein>
<dbReference type="InterPro" id="IPR003495">
    <property type="entry name" value="CobW/HypB/UreG_nucleotide-bd"/>
</dbReference>
<feature type="transmembrane region" description="Helical" evidence="7">
    <location>
        <begin position="412"/>
        <end position="432"/>
    </location>
</feature>
<feature type="transmembrane region" description="Helical" evidence="7">
    <location>
        <begin position="468"/>
        <end position="486"/>
    </location>
</feature>
<evidence type="ECO:0000259" key="8">
    <source>
        <dbReference type="Pfam" id="PF02492"/>
    </source>
</evidence>
<dbReference type="InterPro" id="IPR027417">
    <property type="entry name" value="P-loop_NTPase"/>
</dbReference>
<organism evidence="9 10">
    <name type="scientific">Sedimentibacter hydroxybenzoicus DSM 7310</name>
    <dbReference type="NCBI Taxonomy" id="1123245"/>
    <lineage>
        <taxon>Bacteria</taxon>
        <taxon>Bacillati</taxon>
        <taxon>Bacillota</taxon>
        <taxon>Tissierellia</taxon>
        <taxon>Sedimentibacter</taxon>
    </lineage>
</organism>
<comment type="caution">
    <text evidence="9">The sequence shown here is derived from an EMBL/GenBank/DDBJ whole genome shotgun (WGS) entry which is preliminary data.</text>
</comment>
<feature type="transmembrane region" description="Helical" evidence="7">
    <location>
        <begin position="309"/>
        <end position="332"/>
    </location>
</feature>
<evidence type="ECO:0000256" key="4">
    <source>
        <dbReference type="ARBA" id="ARBA00022692"/>
    </source>
</evidence>
<dbReference type="EMBL" id="JACBNQ010000029">
    <property type="protein sequence ID" value="NYB75814.1"/>
    <property type="molecule type" value="Genomic_DNA"/>
</dbReference>
<name>A0A974BM72_SEDHY</name>
<dbReference type="Gene3D" id="3.40.50.300">
    <property type="entry name" value="P-loop containing nucleotide triphosphate hydrolases"/>
    <property type="match status" value="1"/>
</dbReference>
<comment type="subcellular location">
    <subcellularLocation>
        <location evidence="1">Cell membrane</location>
        <topology evidence="1">Multi-pass membrane protein</topology>
    </subcellularLocation>
</comment>
<comment type="similarity">
    <text evidence="2">Belongs to the UPF0718 family.</text>
</comment>
<keyword evidence="10" id="KW-1185">Reference proteome</keyword>
<feature type="transmembrane region" description="Helical" evidence="7">
    <location>
        <begin position="439"/>
        <end position="456"/>
    </location>
</feature>
<gene>
    <name evidence="9" type="ORF">HZF24_16820</name>
</gene>
<keyword evidence="5 7" id="KW-1133">Transmembrane helix</keyword>
<sequence>MSLETKLPVYVVTGFLDAGKTTFINNLLNRADWSDSYILIVRFETGDAEFCSTNENFTYLSFMKKELEQNPGMIEDKLLETIVQNSFDEIWIEWNGTVPFSKLQNLLLSPSLRNLFTIHKVINVSNGEQIENILGKTGEALPEQISNSNIAVVRNADSSESFKRIRNIIRNINPDVHVCRIKSYKNIYKHLFKRDEHSGTMFFLAILAILFAHLVMRPFLEMMGIPVNTVINIFLGIILQALPFLMIGVLLSSFIQIFVPKATISRRFPKSPGLGILTAIVGGFFLPVCDCASIPIFRSLVRKGVPVSAAVTFMTVSPIINPVVILSTYYAFSGNMTIVLGRICLGIISSVIIGFSFELIPPKKNILNGGVLDGLMCSCGCYEDVESVTTLKGKLLLFLRHSQAEFFDVGKYLIIGTFISSLFQAVSISVFVSAQSGTALAISMIIMMIMAFVLSLCSSSDAVVARSFANQFPAGALMGFLVFGPMMDIKNVMMLSSGFSKSFIGRFLFTSFVVCFLTVFLFANWGGM</sequence>
<dbReference type="InterPro" id="IPR005524">
    <property type="entry name" value="DUF318"/>
</dbReference>
<evidence type="ECO:0000256" key="7">
    <source>
        <dbReference type="SAM" id="Phobius"/>
    </source>
</evidence>
<accession>A0A974BM72</accession>
<evidence type="ECO:0000313" key="10">
    <source>
        <dbReference type="Proteomes" id="UP000611629"/>
    </source>
</evidence>
<dbReference type="Pfam" id="PF02492">
    <property type="entry name" value="cobW"/>
    <property type="match status" value="1"/>
</dbReference>
<dbReference type="Proteomes" id="UP000611629">
    <property type="component" value="Unassembled WGS sequence"/>
</dbReference>
<feature type="transmembrane region" description="Helical" evidence="7">
    <location>
        <begin position="339"/>
        <end position="357"/>
    </location>
</feature>
<feature type="transmembrane region" description="Helical" evidence="7">
    <location>
        <begin position="276"/>
        <end position="297"/>
    </location>
</feature>
<evidence type="ECO:0000256" key="1">
    <source>
        <dbReference type="ARBA" id="ARBA00004651"/>
    </source>
</evidence>
<proteinExistence type="inferred from homology"/>
<dbReference type="AlphaFoldDB" id="A0A974BM72"/>
<evidence type="ECO:0000313" key="9">
    <source>
        <dbReference type="EMBL" id="NYB75814.1"/>
    </source>
</evidence>
<feature type="transmembrane region" description="Helical" evidence="7">
    <location>
        <begin position="199"/>
        <end position="219"/>
    </location>
</feature>
<evidence type="ECO:0000256" key="3">
    <source>
        <dbReference type="ARBA" id="ARBA00022475"/>
    </source>
</evidence>
<dbReference type="PANTHER" id="PTHR34184">
    <property type="entry name" value="UPF0718 PROTEIN YCGR"/>
    <property type="match status" value="1"/>
</dbReference>
<dbReference type="PANTHER" id="PTHR34184:SF4">
    <property type="entry name" value="UPF0718 PROTEIN YCGR"/>
    <property type="match status" value="1"/>
</dbReference>
<keyword evidence="6 7" id="KW-0472">Membrane</keyword>
<dbReference type="GO" id="GO:0005886">
    <property type="term" value="C:plasma membrane"/>
    <property type="evidence" value="ECO:0007669"/>
    <property type="project" value="UniProtKB-SubCell"/>
</dbReference>
<evidence type="ECO:0000256" key="2">
    <source>
        <dbReference type="ARBA" id="ARBA00006386"/>
    </source>
</evidence>
<keyword evidence="3" id="KW-1003">Cell membrane</keyword>
<dbReference type="RefSeq" id="WP_179239531.1">
    <property type="nucleotide sequence ID" value="NZ_JACBNQ010000029.1"/>
</dbReference>
<dbReference type="Pfam" id="PF03773">
    <property type="entry name" value="ArsP_1"/>
    <property type="match status" value="1"/>
</dbReference>
<evidence type="ECO:0000256" key="6">
    <source>
        <dbReference type="ARBA" id="ARBA00023136"/>
    </source>
</evidence>
<evidence type="ECO:0000256" key="5">
    <source>
        <dbReference type="ARBA" id="ARBA00022989"/>
    </source>
</evidence>
<dbReference type="SUPFAM" id="SSF52540">
    <property type="entry name" value="P-loop containing nucleoside triphosphate hydrolases"/>
    <property type="match status" value="1"/>
</dbReference>
<feature type="domain" description="CobW/HypB/UreG nucleotide-binding" evidence="8">
    <location>
        <begin position="8"/>
        <end position="178"/>
    </location>
</feature>
<reference evidence="9" key="1">
    <citation type="submission" date="2020-07" db="EMBL/GenBank/DDBJ databases">
        <title>Genomic analysis of a strain of Sedimentibacter Hydroxybenzoicus DSM7310.</title>
        <authorList>
            <person name="Ma S."/>
        </authorList>
    </citation>
    <scope>NUCLEOTIDE SEQUENCE</scope>
    <source>
        <strain evidence="9">DSM 7310</strain>
    </source>
</reference>